<feature type="transmembrane region" description="Helical" evidence="2">
    <location>
        <begin position="255"/>
        <end position="274"/>
    </location>
</feature>
<feature type="region of interest" description="Disordered" evidence="1">
    <location>
        <begin position="148"/>
        <end position="176"/>
    </location>
</feature>
<feature type="transmembrane region" description="Helical" evidence="2">
    <location>
        <begin position="314"/>
        <end position="338"/>
    </location>
</feature>
<feature type="region of interest" description="Disordered" evidence="1">
    <location>
        <begin position="188"/>
        <end position="217"/>
    </location>
</feature>
<keyword evidence="2" id="KW-1133">Transmembrane helix</keyword>
<dbReference type="VEuPathDB" id="CryptoDB:Cvel_577"/>
<evidence type="ECO:0000256" key="1">
    <source>
        <dbReference type="SAM" id="MobiDB-lite"/>
    </source>
</evidence>
<evidence type="ECO:0000256" key="2">
    <source>
        <dbReference type="SAM" id="Phobius"/>
    </source>
</evidence>
<name>A0A0G4G9C7_9ALVE</name>
<feature type="compositionally biased region" description="Basic residues" evidence="1">
    <location>
        <begin position="193"/>
        <end position="203"/>
    </location>
</feature>
<organism evidence="3">
    <name type="scientific">Chromera velia CCMP2878</name>
    <dbReference type="NCBI Taxonomy" id="1169474"/>
    <lineage>
        <taxon>Eukaryota</taxon>
        <taxon>Sar</taxon>
        <taxon>Alveolata</taxon>
        <taxon>Colpodellida</taxon>
        <taxon>Chromeraceae</taxon>
        <taxon>Chromera</taxon>
    </lineage>
</organism>
<evidence type="ECO:0000313" key="3">
    <source>
        <dbReference type="EMBL" id="CEM25277.1"/>
    </source>
</evidence>
<gene>
    <name evidence="3" type="ORF">Cvel_577</name>
</gene>
<dbReference type="AlphaFoldDB" id="A0A0G4G9C7"/>
<proteinExistence type="predicted"/>
<protein>
    <submittedName>
        <fullName evidence="3">Uncharacterized protein</fullName>
    </submittedName>
</protein>
<feature type="transmembrane region" description="Helical" evidence="2">
    <location>
        <begin position="111"/>
        <end position="133"/>
    </location>
</feature>
<feature type="compositionally biased region" description="Basic and acidic residues" evidence="1">
    <location>
        <begin position="148"/>
        <end position="159"/>
    </location>
</feature>
<keyword evidence="2" id="KW-0812">Transmembrane</keyword>
<dbReference type="GO" id="GO:0016020">
    <property type="term" value="C:membrane"/>
    <property type="evidence" value="ECO:0007669"/>
    <property type="project" value="TreeGrafter"/>
</dbReference>
<dbReference type="PANTHER" id="PTHR36738">
    <property type="entry name" value="EXPRESSED PROTEIN"/>
    <property type="match status" value="1"/>
</dbReference>
<keyword evidence="2" id="KW-0472">Membrane</keyword>
<feature type="compositionally biased region" description="Low complexity" evidence="1">
    <location>
        <begin position="204"/>
        <end position="217"/>
    </location>
</feature>
<accession>A0A0G4G9C7</accession>
<dbReference type="EMBL" id="CDMZ01000993">
    <property type="protein sequence ID" value="CEM25277.1"/>
    <property type="molecule type" value="Genomic_DNA"/>
</dbReference>
<reference evidence="3" key="1">
    <citation type="submission" date="2014-11" db="EMBL/GenBank/DDBJ databases">
        <authorList>
            <person name="Otto D Thomas"/>
            <person name="Naeem Raeece"/>
        </authorList>
    </citation>
    <scope>NUCLEOTIDE SEQUENCE</scope>
</reference>
<dbReference type="PANTHER" id="PTHR36738:SF1">
    <property type="entry name" value="EXPRESSED PROTEIN"/>
    <property type="match status" value="1"/>
</dbReference>
<feature type="transmembrane region" description="Helical" evidence="2">
    <location>
        <begin position="222"/>
        <end position="243"/>
    </location>
</feature>
<sequence>MRLLAFGFAVSGDGFVPSNILGGAPSSSSLPAIQVQDAPSATYLEALFAGSEGPGASEVPSSTALLSLDTSTNSPLFWLKYRESCAPGICVEGSLVELVRQWDLPYFVVHWGHPVVALLFVGLVGGLGARLGLEARRAREAFVAEQEECRKETERKIQEEGEISPSPSLESHAPGDLMDTEMWNEVSLEGGRSKSRREMRRSSRSPPSASSPSRSPVSHSTLMQFALFSLLFAYQSGLGSMLLQRQPLGDSAHAFTALIFTGAFGVQSFLGSLVDSSKRALAVRGGSLNSPMRLSSEKEGERSQRSMESPLRDAHFFVGLIVSALFAVHTVSGIFLGVSSQFDDAVSSAVEVWENENI</sequence>